<name>A0A0E9NK01_SAICN</name>
<sequence>MDTTGYAPGTNRGPPILLLILIFFFLTSGGPAQPPVVTPRDVLEAEIQKARDIRWIAGNSTWEGRVPSNLTGANSDLPPQVQAARNALIHNGNVKEAVYHANVSGFAYADWSSVMPPPEVNENSTLPPDLISWDWSAPGKMKLYLAEKDTENINGTQLIDATLDLESSSELSYSIKFRGAHILSDGLMVFSSDSTSNFYGYEALPHFMPAERYFNGTKALVLDQLDRKIKSDERSLEFGTLDLVPDDDVKRCDWFAWVQLMPVKESEERLRLIEQEARLSTGALPFTAIPPVVHSAVVYSPSCNIALQWKDAQGQVMKTFFGSARSVASFAALNAFIQVTLLIHQLGQTSTPSQMSKVSFWTIAIMAVMDGYLSIIYLSVGMLTESLFLPFVTAAFITFVLVSIFGMRLLLVVWQTQEPERRAARAPPVPPRPQPAADGPLPAPATAAQPTPTPAPVQEESTGIGSLYARFYFLVFVLFLISLHVMFSFPPTLRRYVLNALMFSLYSFWVPQIYRNAIRGTRKAFGWWFVIGMSVGRLCIPGLYTYILPGNLVFLGEERGLWGFVLIAWMQLQLLVLASQQLLGPRWFIPGKYLPPVYDYHPILPPTDEEANQRPDCAICMAPVEIPHSAATSVLSRQGYMVPPCGHVFHSGCLEEWMRVRLQCPVCRCGLPPC</sequence>
<dbReference type="Gene3D" id="3.30.40.10">
    <property type="entry name" value="Zinc/RING finger domain, C3HC4 (zinc finger)"/>
    <property type="match status" value="1"/>
</dbReference>
<accession>A0A0E9NK01</accession>
<dbReference type="GO" id="GO:0061630">
    <property type="term" value="F:ubiquitin protein ligase activity"/>
    <property type="evidence" value="ECO:0007669"/>
    <property type="project" value="UniProtKB-EC"/>
</dbReference>
<evidence type="ECO:0000256" key="10">
    <source>
        <dbReference type="ARBA" id="ARBA00022786"/>
    </source>
</evidence>
<dbReference type="InterPro" id="IPR050731">
    <property type="entry name" value="HRD1_E3_ubiq-ligases"/>
</dbReference>
<evidence type="ECO:0000256" key="3">
    <source>
        <dbReference type="ARBA" id="ARBA00004906"/>
    </source>
</evidence>
<feature type="signal peptide" evidence="17">
    <location>
        <begin position="1"/>
        <end position="32"/>
    </location>
</feature>
<dbReference type="Pfam" id="PF13639">
    <property type="entry name" value="zf-RING_2"/>
    <property type="match status" value="1"/>
</dbReference>
<keyword evidence="9 14" id="KW-0863">Zinc-finger</keyword>
<reference evidence="19 20" key="2">
    <citation type="journal article" date="2014" name="J. Gen. Appl. Microbiol.">
        <title>The early diverging ascomycetous budding yeast Saitoella complicata has three histone deacetylases belonging to the Clr6, Hos2, and Rpd3 lineages.</title>
        <authorList>
            <person name="Nishida H."/>
            <person name="Matsumoto T."/>
            <person name="Kondo S."/>
            <person name="Hamamoto M."/>
            <person name="Yoshikawa H."/>
        </authorList>
    </citation>
    <scope>NUCLEOTIDE SEQUENCE [LARGE SCALE GENOMIC DNA]</scope>
    <source>
        <strain evidence="19 20">NRRL Y-17804</strain>
    </source>
</reference>
<dbReference type="PROSITE" id="PS50089">
    <property type="entry name" value="ZF_RING_2"/>
    <property type="match status" value="1"/>
</dbReference>
<dbReference type="AlphaFoldDB" id="A0A0E9NK01"/>
<dbReference type="InterPro" id="IPR021319">
    <property type="entry name" value="DUF2921"/>
</dbReference>
<dbReference type="GO" id="GO:0044695">
    <property type="term" value="C:Dsc E3 ubiquitin ligase complex"/>
    <property type="evidence" value="ECO:0007669"/>
    <property type="project" value="TreeGrafter"/>
</dbReference>
<dbReference type="SMART" id="SM00184">
    <property type="entry name" value="RING"/>
    <property type="match status" value="1"/>
</dbReference>
<reference evidence="19 20" key="1">
    <citation type="journal article" date="2011" name="J. Gen. Appl. Microbiol.">
        <title>Draft genome sequencing of the enigmatic yeast Saitoella complicata.</title>
        <authorList>
            <person name="Nishida H."/>
            <person name="Hamamoto M."/>
            <person name="Sugiyama J."/>
        </authorList>
    </citation>
    <scope>NUCLEOTIDE SEQUENCE [LARGE SCALE GENOMIC DNA]</scope>
    <source>
        <strain evidence="19 20">NRRL Y-17804</strain>
    </source>
</reference>
<dbReference type="SUPFAM" id="SSF57850">
    <property type="entry name" value="RING/U-box"/>
    <property type="match status" value="1"/>
</dbReference>
<feature type="transmembrane region" description="Helical" evidence="16">
    <location>
        <begin position="560"/>
        <end position="578"/>
    </location>
</feature>
<dbReference type="Proteomes" id="UP000033140">
    <property type="component" value="Unassembled WGS sequence"/>
</dbReference>
<keyword evidence="13 16" id="KW-0472">Membrane</keyword>
<dbReference type="Pfam" id="PF11145">
    <property type="entry name" value="DUF2921"/>
    <property type="match status" value="2"/>
</dbReference>
<comment type="caution">
    <text evidence="19">The sequence shown here is derived from an EMBL/GenBank/DDBJ whole genome shotgun (WGS) entry which is preliminary data.</text>
</comment>
<keyword evidence="8 17" id="KW-0732">Signal</keyword>
<dbReference type="EC" id="2.3.2.27" evidence="4"/>
<evidence type="ECO:0000259" key="18">
    <source>
        <dbReference type="PROSITE" id="PS50089"/>
    </source>
</evidence>
<comment type="subcellular location">
    <subcellularLocation>
        <location evidence="2">Endomembrane system</location>
        <topology evidence="2">Multi-pass membrane protein</topology>
    </subcellularLocation>
</comment>
<evidence type="ECO:0000256" key="13">
    <source>
        <dbReference type="ARBA" id="ARBA00023136"/>
    </source>
</evidence>
<dbReference type="STRING" id="698492.A0A0E9NK01"/>
<dbReference type="InterPro" id="IPR001841">
    <property type="entry name" value="Znf_RING"/>
</dbReference>
<evidence type="ECO:0000256" key="15">
    <source>
        <dbReference type="SAM" id="MobiDB-lite"/>
    </source>
</evidence>
<comment type="pathway">
    <text evidence="3">Protein modification; protein ubiquitination.</text>
</comment>
<feature type="chain" id="PRO_5002430571" description="RING-type E3 ubiquitin transferase" evidence="17">
    <location>
        <begin position="33"/>
        <end position="674"/>
    </location>
</feature>
<reference evidence="19 20" key="3">
    <citation type="journal article" date="2015" name="Genome Announc.">
        <title>Draft Genome Sequence of the Archiascomycetous Yeast Saitoella complicata.</title>
        <authorList>
            <person name="Yamauchi K."/>
            <person name="Kondo S."/>
            <person name="Hamamoto M."/>
            <person name="Takahashi Y."/>
            <person name="Ogura Y."/>
            <person name="Hayashi T."/>
            <person name="Nishida H."/>
        </authorList>
    </citation>
    <scope>NUCLEOTIDE SEQUENCE [LARGE SCALE GENOMIC DNA]</scope>
    <source>
        <strain evidence="19 20">NRRL Y-17804</strain>
    </source>
</reference>
<feature type="transmembrane region" description="Helical" evidence="16">
    <location>
        <begin position="496"/>
        <end position="514"/>
    </location>
</feature>
<comment type="catalytic activity">
    <reaction evidence="1">
        <text>S-ubiquitinyl-[E2 ubiquitin-conjugating enzyme]-L-cysteine + [acceptor protein]-L-lysine = [E2 ubiquitin-conjugating enzyme]-L-cysteine + N(6)-ubiquitinyl-[acceptor protein]-L-lysine.</text>
        <dbReference type="EC" id="2.3.2.27"/>
    </reaction>
</comment>
<evidence type="ECO:0000256" key="6">
    <source>
        <dbReference type="ARBA" id="ARBA00022692"/>
    </source>
</evidence>
<keyword evidence="6 16" id="KW-0812">Transmembrane</keyword>
<proteinExistence type="predicted"/>
<keyword evidence="7" id="KW-0479">Metal-binding</keyword>
<evidence type="ECO:0000256" key="14">
    <source>
        <dbReference type="PROSITE-ProRule" id="PRU00175"/>
    </source>
</evidence>
<evidence type="ECO:0000256" key="5">
    <source>
        <dbReference type="ARBA" id="ARBA00022679"/>
    </source>
</evidence>
<evidence type="ECO:0000256" key="8">
    <source>
        <dbReference type="ARBA" id="ARBA00022729"/>
    </source>
</evidence>
<evidence type="ECO:0000256" key="1">
    <source>
        <dbReference type="ARBA" id="ARBA00000900"/>
    </source>
</evidence>
<keyword evidence="12 16" id="KW-1133">Transmembrane helix</keyword>
<keyword evidence="10" id="KW-0833">Ubl conjugation pathway</keyword>
<dbReference type="InterPro" id="IPR013083">
    <property type="entry name" value="Znf_RING/FYVE/PHD"/>
</dbReference>
<dbReference type="GO" id="GO:0012505">
    <property type="term" value="C:endomembrane system"/>
    <property type="evidence" value="ECO:0007669"/>
    <property type="project" value="UniProtKB-SubCell"/>
</dbReference>
<dbReference type="GO" id="GO:0043161">
    <property type="term" value="P:proteasome-mediated ubiquitin-dependent protein catabolic process"/>
    <property type="evidence" value="ECO:0007669"/>
    <property type="project" value="TreeGrafter"/>
</dbReference>
<evidence type="ECO:0000256" key="7">
    <source>
        <dbReference type="ARBA" id="ARBA00022723"/>
    </source>
</evidence>
<feature type="transmembrane region" description="Helical" evidence="16">
    <location>
        <begin position="327"/>
        <end position="346"/>
    </location>
</feature>
<feature type="transmembrane region" description="Helical" evidence="16">
    <location>
        <begin position="471"/>
        <end position="490"/>
    </location>
</feature>
<dbReference type="GO" id="GO:0008270">
    <property type="term" value="F:zinc ion binding"/>
    <property type="evidence" value="ECO:0007669"/>
    <property type="project" value="UniProtKB-KW"/>
</dbReference>
<evidence type="ECO:0000256" key="2">
    <source>
        <dbReference type="ARBA" id="ARBA00004127"/>
    </source>
</evidence>
<dbReference type="EMBL" id="BACD03000028">
    <property type="protein sequence ID" value="GAO50011.1"/>
    <property type="molecule type" value="Genomic_DNA"/>
</dbReference>
<evidence type="ECO:0000256" key="4">
    <source>
        <dbReference type="ARBA" id="ARBA00012483"/>
    </source>
</evidence>
<feature type="transmembrane region" description="Helical" evidence="16">
    <location>
        <begin position="386"/>
        <end position="414"/>
    </location>
</feature>
<evidence type="ECO:0000256" key="16">
    <source>
        <dbReference type="SAM" id="Phobius"/>
    </source>
</evidence>
<feature type="domain" description="RING-type" evidence="18">
    <location>
        <begin position="617"/>
        <end position="668"/>
    </location>
</feature>
<keyword evidence="20" id="KW-1185">Reference proteome</keyword>
<feature type="transmembrane region" description="Helical" evidence="16">
    <location>
        <begin position="526"/>
        <end position="548"/>
    </location>
</feature>
<dbReference type="OMA" id="MLTPCHH"/>
<feature type="transmembrane region" description="Helical" evidence="16">
    <location>
        <begin position="358"/>
        <end position="380"/>
    </location>
</feature>
<keyword evidence="5" id="KW-0808">Transferase</keyword>
<evidence type="ECO:0000256" key="17">
    <source>
        <dbReference type="SAM" id="SignalP"/>
    </source>
</evidence>
<feature type="compositionally biased region" description="Low complexity" evidence="15">
    <location>
        <begin position="435"/>
        <end position="450"/>
    </location>
</feature>
<evidence type="ECO:0000256" key="11">
    <source>
        <dbReference type="ARBA" id="ARBA00022833"/>
    </source>
</evidence>
<feature type="region of interest" description="Disordered" evidence="15">
    <location>
        <begin position="422"/>
        <end position="457"/>
    </location>
</feature>
<evidence type="ECO:0000313" key="19">
    <source>
        <dbReference type="EMBL" id="GAO50011.1"/>
    </source>
</evidence>
<gene>
    <name evidence="19" type="ORF">G7K_4146-t1</name>
</gene>
<protein>
    <recommendedName>
        <fullName evidence="4">RING-type E3 ubiquitin transferase</fullName>
        <ecNumber evidence="4">2.3.2.27</ecNumber>
    </recommendedName>
</protein>
<dbReference type="PANTHER" id="PTHR22763:SF162">
    <property type="entry name" value="TRANSMEMBRANE E3 UBIQUITIN-PROTEIN LIGASE 1"/>
    <property type="match status" value="1"/>
</dbReference>
<evidence type="ECO:0000256" key="12">
    <source>
        <dbReference type="ARBA" id="ARBA00022989"/>
    </source>
</evidence>
<dbReference type="PANTHER" id="PTHR22763">
    <property type="entry name" value="RING ZINC FINGER PROTEIN"/>
    <property type="match status" value="1"/>
</dbReference>
<evidence type="ECO:0000256" key="9">
    <source>
        <dbReference type="ARBA" id="ARBA00022771"/>
    </source>
</evidence>
<evidence type="ECO:0000313" key="20">
    <source>
        <dbReference type="Proteomes" id="UP000033140"/>
    </source>
</evidence>
<keyword evidence="11" id="KW-0862">Zinc</keyword>
<organism evidence="19 20">
    <name type="scientific">Saitoella complicata (strain BCRC 22490 / CBS 7301 / JCM 7358 / NBRC 10748 / NRRL Y-17804)</name>
    <dbReference type="NCBI Taxonomy" id="698492"/>
    <lineage>
        <taxon>Eukaryota</taxon>
        <taxon>Fungi</taxon>
        <taxon>Dikarya</taxon>
        <taxon>Ascomycota</taxon>
        <taxon>Taphrinomycotina</taxon>
        <taxon>Taphrinomycotina incertae sedis</taxon>
        <taxon>Saitoella</taxon>
    </lineage>
</organism>